<evidence type="ECO:0000256" key="5">
    <source>
        <dbReference type="ARBA" id="ARBA00048763"/>
    </source>
</evidence>
<dbReference type="InterPro" id="IPR019012">
    <property type="entry name" value="RNA_cap_Gua-N2-MeTrfase"/>
</dbReference>
<gene>
    <name evidence="8" type="primary">SSCI19840.1</name>
</gene>
<dbReference type="STRING" id="49012.A0A0F7S7Q6"/>
<evidence type="ECO:0000256" key="1">
    <source>
        <dbReference type="ARBA" id="ARBA00018517"/>
    </source>
</evidence>
<comment type="similarity">
    <text evidence="2">Belongs to the methyltransferase superfamily. Trimethylguanosine synthase family.</text>
</comment>
<accession>A0A0F7S7Q6</accession>
<dbReference type="EMBL" id="CCFA01001022">
    <property type="protein sequence ID" value="CDW96910.1"/>
    <property type="molecule type" value="Genomic_DNA"/>
</dbReference>
<dbReference type="PANTHER" id="PTHR14741:SF32">
    <property type="entry name" value="TRIMETHYLGUANOSINE SYNTHASE"/>
    <property type="match status" value="1"/>
</dbReference>
<dbReference type="CDD" id="cd02440">
    <property type="entry name" value="AdoMet_MTases"/>
    <property type="match status" value="1"/>
</dbReference>
<dbReference type="PANTHER" id="PTHR14741">
    <property type="entry name" value="S-ADENOSYLMETHIONINE-DEPENDENT METHYLTRANSFERASE RELATED"/>
    <property type="match status" value="1"/>
</dbReference>
<dbReference type="GO" id="GO:0071164">
    <property type="term" value="F:RNA cap trimethylguanosine synthase activity"/>
    <property type="evidence" value="ECO:0007669"/>
    <property type="project" value="TreeGrafter"/>
</dbReference>
<evidence type="ECO:0000313" key="9">
    <source>
        <dbReference type="Proteomes" id="UP000242770"/>
    </source>
</evidence>
<dbReference type="Gene3D" id="3.40.50.150">
    <property type="entry name" value="Vaccinia Virus protein VP39"/>
    <property type="match status" value="1"/>
</dbReference>
<evidence type="ECO:0000256" key="7">
    <source>
        <dbReference type="ARBA" id="ARBA00049790"/>
    </source>
</evidence>
<dbReference type="Proteomes" id="UP000242770">
    <property type="component" value="Unassembled WGS sequence"/>
</dbReference>
<sequence length="320" mass="35679">MTKKRKRTSIAPYVQHLSPSSITSSSSSKHLNLSAYHPDLDHSSLDPTLSSEYHSLLPQCLVHPSTFPPNMLKYWRHRHSLFSLYSAGCLLDEQSWFSVTPESVAFRIARRCASNGAVVDLFSGAGGNAIQFAMTCSKVIAVEVDEVKLRLARWNARVYGVEERICFVRGDSIEFLQRLKSWREAESESEQGKEVWKGITSEDVHAVQAVFLSPPWGGVDYAQPNSTYTLSSIHPIDGTTLFSLVHTAFATNNIAYYLPRNTSLPELSHLSALLTTPPSSQSKVKVECNYVNYGSKLSSLTAYYGALSADWDDDTDDWRS</sequence>
<evidence type="ECO:0000256" key="3">
    <source>
        <dbReference type="ARBA" id="ARBA00047418"/>
    </source>
</evidence>
<evidence type="ECO:0000256" key="4">
    <source>
        <dbReference type="ARBA" id="ARBA00048740"/>
    </source>
</evidence>
<name>A0A0F7S7Q6_9BASI</name>
<comment type="catalytic activity">
    <reaction evidence="4">
        <text>a 5'-end (N(7)-methyl 5'-triphosphoguanosine)-ribonucleoside in snoRNA + S-adenosyl-L-methionine = a 5'-end (N(2),N(7)-dimethyl 5'-triphosphoguanosine)-ribonucleoside in snoRNA + S-adenosyl-L-homocysteine + H(+)</text>
        <dbReference type="Rhea" id="RHEA:78475"/>
        <dbReference type="Rhea" id="RHEA-COMP:19086"/>
        <dbReference type="Rhea" id="RHEA-COMP:19088"/>
        <dbReference type="ChEBI" id="CHEBI:15378"/>
        <dbReference type="ChEBI" id="CHEBI:57856"/>
        <dbReference type="ChEBI" id="CHEBI:59789"/>
        <dbReference type="ChEBI" id="CHEBI:156461"/>
        <dbReference type="ChEBI" id="CHEBI:172880"/>
    </reaction>
    <physiologicalReaction direction="left-to-right" evidence="4">
        <dbReference type="Rhea" id="RHEA:78476"/>
    </physiologicalReaction>
</comment>
<organism evidence="8 9">
    <name type="scientific">Sporisorium scitamineum</name>
    <dbReference type="NCBI Taxonomy" id="49012"/>
    <lineage>
        <taxon>Eukaryota</taxon>
        <taxon>Fungi</taxon>
        <taxon>Dikarya</taxon>
        <taxon>Basidiomycota</taxon>
        <taxon>Ustilaginomycotina</taxon>
        <taxon>Ustilaginomycetes</taxon>
        <taxon>Ustilaginales</taxon>
        <taxon>Ustilaginaceae</taxon>
        <taxon>Sporisorium</taxon>
    </lineage>
</organism>
<dbReference type="FunFam" id="3.40.50.150:FF:000432">
    <property type="entry name" value="Unplaced genomic scaffold supercont2.10, whole genome shotgun sequence"/>
    <property type="match status" value="1"/>
</dbReference>
<dbReference type="AlphaFoldDB" id="A0A0F7S7Q6"/>
<comment type="catalytic activity">
    <reaction evidence="3">
        <text>a 5'-end (N(2),N(7)-dimethyl 5'-triphosphoguanosine)-ribonucleoside in snoRNA + S-adenosyl-L-methionine = a 5'-end (N(2),N(2),N(7)-trimethyl 5'-triphosphoguanosine)-ribonucleoside in snoRNA + S-adenosyl-L-homocysteine + H(+)</text>
        <dbReference type="Rhea" id="RHEA:78507"/>
        <dbReference type="Rhea" id="RHEA-COMP:19088"/>
        <dbReference type="Rhea" id="RHEA-COMP:19090"/>
        <dbReference type="ChEBI" id="CHEBI:15378"/>
        <dbReference type="ChEBI" id="CHEBI:57856"/>
        <dbReference type="ChEBI" id="CHEBI:59789"/>
        <dbReference type="ChEBI" id="CHEBI:167623"/>
        <dbReference type="ChEBI" id="CHEBI:172880"/>
    </reaction>
    <physiologicalReaction direction="left-to-right" evidence="3">
        <dbReference type="Rhea" id="RHEA:78508"/>
    </physiologicalReaction>
</comment>
<dbReference type="GO" id="GO:0005634">
    <property type="term" value="C:nucleus"/>
    <property type="evidence" value="ECO:0007669"/>
    <property type="project" value="TreeGrafter"/>
</dbReference>
<dbReference type="InterPro" id="IPR029063">
    <property type="entry name" value="SAM-dependent_MTases_sf"/>
</dbReference>
<comment type="catalytic activity">
    <reaction evidence="5">
        <text>a 5'-end (N(2),N(7)-dimethyl 5'-triphosphoguanosine)-ribonucleoside in snRNA + S-adenosyl-L-methionine = a 5'-end (N(2),N(2),N(7)-trimethyl 5'-triphosphoguanosine)-ribonucleoside in snRNA + S-adenosyl-L-homocysteine + H(+)</text>
        <dbReference type="Rhea" id="RHEA:78479"/>
        <dbReference type="Rhea" id="RHEA-COMP:19087"/>
        <dbReference type="Rhea" id="RHEA-COMP:19089"/>
        <dbReference type="ChEBI" id="CHEBI:15378"/>
        <dbReference type="ChEBI" id="CHEBI:57856"/>
        <dbReference type="ChEBI" id="CHEBI:59789"/>
        <dbReference type="ChEBI" id="CHEBI:167623"/>
        <dbReference type="ChEBI" id="CHEBI:172880"/>
    </reaction>
    <physiologicalReaction direction="left-to-right" evidence="5">
        <dbReference type="Rhea" id="RHEA:78480"/>
    </physiologicalReaction>
</comment>
<keyword evidence="9" id="KW-1185">Reference proteome</keyword>
<evidence type="ECO:0000256" key="6">
    <source>
        <dbReference type="ARBA" id="ARBA00049075"/>
    </source>
</evidence>
<evidence type="ECO:0000256" key="2">
    <source>
        <dbReference type="ARBA" id="ARBA00025783"/>
    </source>
</evidence>
<dbReference type="Pfam" id="PF09445">
    <property type="entry name" value="Methyltransf_15"/>
    <property type="match status" value="1"/>
</dbReference>
<proteinExistence type="inferred from homology"/>
<evidence type="ECO:0000313" key="8">
    <source>
        <dbReference type="EMBL" id="CDW96910.1"/>
    </source>
</evidence>
<dbReference type="SUPFAM" id="SSF53335">
    <property type="entry name" value="S-adenosyl-L-methionine-dependent methyltransferases"/>
    <property type="match status" value="1"/>
</dbReference>
<comment type="catalytic activity">
    <reaction evidence="6">
        <text>a 5'-end (N(7)-methyl 5'-triphosphoguanosine)-ribonucleoside in snRNA + S-adenosyl-L-methionine = a 5'-end (N(2),N(7)-dimethyl 5'-triphosphoguanosine)-ribonucleoside in snRNA + S-adenosyl-L-homocysteine + H(+)</text>
        <dbReference type="Rhea" id="RHEA:78471"/>
        <dbReference type="Rhea" id="RHEA-COMP:19085"/>
        <dbReference type="Rhea" id="RHEA-COMP:19087"/>
        <dbReference type="ChEBI" id="CHEBI:15378"/>
        <dbReference type="ChEBI" id="CHEBI:57856"/>
        <dbReference type="ChEBI" id="CHEBI:59789"/>
        <dbReference type="ChEBI" id="CHEBI:156461"/>
        <dbReference type="ChEBI" id="CHEBI:172880"/>
    </reaction>
    <physiologicalReaction direction="left-to-right" evidence="6">
        <dbReference type="Rhea" id="RHEA:78472"/>
    </physiologicalReaction>
</comment>
<reference evidence="9" key="1">
    <citation type="submission" date="2014-06" db="EMBL/GenBank/DDBJ databases">
        <authorList>
            <person name="Berkman P.J."/>
        </authorList>
    </citation>
    <scope>NUCLEOTIDE SEQUENCE [LARGE SCALE GENOMIC DNA]</scope>
</reference>
<protein>
    <recommendedName>
        <fullName evidence="1">Trimethylguanosine synthase</fullName>
    </recommendedName>
    <alternativeName>
        <fullName evidence="7">Cap-specific guanine-N(2) methyltransferase</fullName>
    </alternativeName>
</protein>